<evidence type="ECO:0000259" key="7">
    <source>
        <dbReference type="Pfam" id="PF25917"/>
    </source>
</evidence>
<dbReference type="Gene3D" id="2.40.420.20">
    <property type="match status" value="1"/>
</dbReference>
<dbReference type="PANTHER" id="PTHR32347">
    <property type="entry name" value="EFFLUX SYSTEM COMPONENT YKNX-RELATED"/>
    <property type="match status" value="1"/>
</dbReference>
<dbReference type="InterPro" id="IPR006143">
    <property type="entry name" value="RND_pump_MFP"/>
</dbReference>
<protein>
    <submittedName>
        <fullName evidence="9">Efflux RND transporter periplasmic adaptor subunit</fullName>
    </submittedName>
</protein>
<dbReference type="GO" id="GO:0019898">
    <property type="term" value="C:extrinsic component of membrane"/>
    <property type="evidence" value="ECO:0007669"/>
    <property type="project" value="InterPro"/>
</dbReference>
<dbReference type="InterPro" id="IPR058792">
    <property type="entry name" value="Beta-barrel_RND_2"/>
</dbReference>
<evidence type="ECO:0000313" key="10">
    <source>
        <dbReference type="Proteomes" id="UP000476837"/>
    </source>
</evidence>
<name>A0A6L3AY40_AZOBR</name>
<accession>A0A6L3AY40</accession>
<evidence type="ECO:0000256" key="2">
    <source>
        <dbReference type="ARBA" id="ARBA00009477"/>
    </source>
</evidence>
<dbReference type="Gene3D" id="2.40.30.170">
    <property type="match status" value="1"/>
</dbReference>
<feature type="coiled-coil region" evidence="4">
    <location>
        <begin position="181"/>
        <end position="208"/>
    </location>
</feature>
<keyword evidence="6" id="KW-1133">Transmembrane helix</keyword>
<dbReference type="GO" id="GO:1990961">
    <property type="term" value="P:xenobiotic detoxification by transmembrane export across the plasma membrane"/>
    <property type="evidence" value="ECO:0007669"/>
    <property type="project" value="InterPro"/>
</dbReference>
<feature type="domain" description="CusB-like beta-barrel" evidence="8">
    <location>
        <begin position="341"/>
        <end position="416"/>
    </location>
</feature>
<dbReference type="Pfam" id="PF25917">
    <property type="entry name" value="BSH_RND"/>
    <property type="match status" value="1"/>
</dbReference>
<feature type="domain" description="Multidrug resistance protein MdtA-like barrel-sandwich hybrid" evidence="7">
    <location>
        <begin position="120"/>
        <end position="329"/>
    </location>
</feature>
<comment type="subcellular location">
    <subcellularLocation>
        <location evidence="1">Cell envelope</location>
    </subcellularLocation>
</comment>
<evidence type="ECO:0000256" key="1">
    <source>
        <dbReference type="ARBA" id="ARBA00004196"/>
    </source>
</evidence>
<feature type="transmembrane region" description="Helical" evidence="6">
    <location>
        <begin position="67"/>
        <end position="86"/>
    </location>
</feature>
<dbReference type="InterPro" id="IPR030190">
    <property type="entry name" value="MacA_alpha-hairpin_sf"/>
</dbReference>
<evidence type="ECO:0000256" key="3">
    <source>
        <dbReference type="ARBA" id="ARBA00023054"/>
    </source>
</evidence>
<keyword evidence="6" id="KW-0812">Transmembrane</keyword>
<evidence type="ECO:0000256" key="5">
    <source>
        <dbReference type="SAM" id="MobiDB-lite"/>
    </source>
</evidence>
<evidence type="ECO:0000259" key="8">
    <source>
        <dbReference type="Pfam" id="PF25954"/>
    </source>
</evidence>
<dbReference type="EMBL" id="QOKV01000013">
    <property type="protein sequence ID" value="KAA0683240.1"/>
    <property type="molecule type" value="Genomic_DNA"/>
</dbReference>
<evidence type="ECO:0000256" key="4">
    <source>
        <dbReference type="SAM" id="Coils"/>
    </source>
</evidence>
<evidence type="ECO:0000256" key="6">
    <source>
        <dbReference type="SAM" id="Phobius"/>
    </source>
</evidence>
<organism evidence="9 10">
    <name type="scientific">Azospirillum brasilense</name>
    <dbReference type="NCBI Taxonomy" id="192"/>
    <lineage>
        <taxon>Bacteria</taxon>
        <taxon>Pseudomonadati</taxon>
        <taxon>Pseudomonadota</taxon>
        <taxon>Alphaproteobacteria</taxon>
        <taxon>Rhodospirillales</taxon>
        <taxon>Azospirillaceae</taxon>
        <taxon>Azospirillum</taxon>
    </lineage>
</organism>
<sequence length="511" mass="53494">MPRGILRIGCGSPWCGAWTQSFRSQPMTLPLTDHGPLTEHGPLTDHGPSPGRSKIPAERRVARHPGWLFGLALALTAAAMLLSHAVGTRNAAPAYRTGPVARGAVTASTTASGTVNPVVTVQVGSQVSGQISELLADFNTEVKTGQLVARIDPALFETQVAQAAGDLAVAQAGIETQRATVIRANADLEAARATLTNVQAQLRKAQALLFNARSSYERTQRLFDRGNASASGRDSAKSANDAAQAEVEALTAQEISQQATVRSSEAQLTLAQANVASAMALVQQKQAAYQGARINLEHTRIVAPVDGTVIQRNVDRGQTVAASLQAPVLFTIAQDLTAMQVDASVDEADVGTVRVGQDVHFTVDAFPGRRFTGAVIQIRKAPQVVQNVVTYDVVISAPNPDLALLPGLTANIRIVADHRDDALLVPSAALRYHPAKAAPPSSPPSQQTGEVWVLNAAGQPERRPLRLGVSDGSMVEVVEGKLGVGDRVVLGETALSTASGAVPSMGAGPRM</sequence>
<gene>
    <name evidence="9" type="ORF">DS837_19770</name>
</gene>
<dbReference type="NCBIfam" id="TIGR01730">
    <property type="entry name" value="RND_mfp"/>
    <property type="match status" value="1"/>
</dbReference>
<comment type="caution">
    <text evidence="9">The sequence shown here is derived from an EMBL/GenBank/DDBJ whole genome shotgun (WGS) entry which is preliminary data.</text>
</comment>
<dbReference type="Gene3D" id="6.10.140.1990">
    <property type="match status" value="1"/>
</dbReference>
<dbReference type="AlphaFoldDB" id="A0A6L3AY40"/>
<dbReference type="Gene3D" id="2.40.50.100">
    <property type="match status" value="2"/>
</dbReference>
<dbReference type="Gene3D" id="1.10.287.470">
    <property type="entry name" value="Helix hairpin bin"/>
    <property type="match status" value="1"/>
</dbReference>
<dbReference type="PANTHER" id="PTHR32347:SF14">
    <property type="entry name" value="EFFLUX SYSTEM COMPONENT YKNX-RELATED"/>
    <property type="match status" value="1"/>
</dbReference>
<dbReference type="GO" id="GO:1990195">
    <property type="term" value="C:macrolide transmembrane transporter complex"/>
    <property type="evidence" value="ECO:0007669"/>
    <property type="project" value="InterPro"/>
</dbReference>
<dbReference type="GO" id="GO:0030313">
    <property type="term" value="C:cell envelope"/>
    <property type="evidence" value="ECO:0007669"/>
    <property type="project" value="UniProtKB-SubCell"/>
</dbReference>
<dbReference type="InterPro" id="IPR058625">
    <property type="entry name" value="MdtA-like_BSH"/>
</dbReference>
<dbReference type="SUPFAM" id="SSF111369">
    <property type="entry name" value="HlyD-like secretion proteins"/>
    <property type="match status" value="2"/>
</dbReference>
<feature type="region of interest" description="Disordered" evidence="5">
    <location>
        <begin position="26"/>
        <end position="55"/>
    </location>
</feature>
<dbReference type="FunFam" id="2.40.30.170:FF:000010">
    <property type="entry name" value="Efflux RND transporter periplasmic adaptor subunit"/>
    <property type="match status" value="1"/>
</dbReference>
<keyword evidence="3 4" id="KW-0175">Coiled coil</keyword>
<evidence type="ECO:0000313" key="9">
    <source>
        <dbReference type="EMBL" id="KAA0683240.1"/>
    </source>
</evidence>
<dbReference type="Proteomes" id="UP000476837">
    <property type="component" value="Unassembled WGS sequence"/>
</dbReference>
<dbReference type="InterPro" id="IPR050465">
    <property type="entry name" value="UPF0194_transport"/>
</dbReference>
<reference evidence="9 10" key="1">
    <citation type="submission" date="2018-07" db="EMBL/GenBank/DDBJ databases">
        <title>Genome sequence of Roseomonas fauriae ATCC 49958.</title>
        <authorList>
            <person name="Sant'Anna F.H."/>
            <person name="Baldani J.I."/>
            <person name="Zilli J.E."/>
            <person name="Reis V.M."/>
            <person name="Hartmann A."/>
            <person name="Cruz L."/>
            <person name="de Souza E.M."/>
            <person name="de Oliveira Pedrosa F."/>
            <person name="Passaglia L.M.P."/>
        </authorList>
    </citation>
    <scope>NUCLEOTIDE SEQUENCE [LARGE SCALE GENOMIC DNA]</scope>
    <source>
        <strain evidence="9 10">ATCC 49958</strain>
    </source>
</reference>
<comment type="similarity">
    <text evidence="2">Belongs to the membrane fusion protein (MFP) (TC 8.A.1) family.</text>
</comment>
<dbReference type="Pfam" id="PF25954">
    <property type="entry name" value="Beta-barrel_RND_2"/>
    <property type="match status" value="1"/>
</dbReference>
<proteinExistence type="inferred from homology"/>
<keyword evidence="6" id="KW-0472">Membrane</keyword>
<dbReference type="GO" id="GO:0022857">
    <property type="term" value="F:transmembrane transporter activity"/>
    <property type="evidence" value="ECO:0007669"/>
    <property type="project" value="InterPro"/>
</dbReference>